<organism evidence="9 10">
    <name type="scientific">Paraliobacillus ryukyuensis</name>
    <dbReference type="NCBI Taxonomy" id="200904"/>
    <lineage>
        <taxon>Bacteria</taxon>
        <taxon>Bacillati</taxon>
        <taxon>Bacillota</taxon>
        <taxon>Bacilli</taxon>
        <taxon>Bacillales</taxon>
        <taxon>Bacillaceae</taxon>
        <taxon>Paraliobacillus</taxon>
    </lineage>
</organism>
<evidence type="ECO:0000313" key="9">
    <source>
        <dbReference type="EMBL" id="RBO93206.1"/>
    </source>
</evidence>
<evidence type="ECO:0000256" key="3">
    <source>
        <dbReference type="ARBA" id="ARBA00022692"/>
    </source>
</evidence>
<name>A0A366DSY9_9BACI</name>
<dbReference type="InterPro" id="IPR003838">
    <property type="entry name" value="ABC3_permease_C"/>
</dbReference>
<dbReference type="EMBL" id="QNRI01000012">
    <property type="protein sequence ID" value="RBO93206.1"/>
    <property type="molecule type" value="Genomic_DNA"/>
</dbReference>
<dbReference type="STRING" id="200904.GCA_900168775_03016"/>
<keyword evidence="10" id="KW-1185">Reference proteome</keyword>
<dbReference type="AlphaFoldDB" id="A0A366DSY9"/>
<comment type="subcellular location">
    <subcellularLocation>
        <location evidence="1">Cell membrane</location>
        <topology evidence="1">Multi-pass membrane protein</topology>
    </subcellularLocation>
</comment>
<sequence length="400" mass="45800">MITQLKYALEDLWAKKLYFLLFLIQITIITLLVTQCFSLIYQKEQAFNNIDDTFEASDVYYLSLAEQAKYIDSNNEEEEQIMEDLYTYATNSKGYTIFSTINDYIEIKEIPQNDLSVEVEYGPTKVQAYQTLAISPAFIDVFRLSLAKGKFFAPNWEYTSQESIPVILGSSYQTFMEMDQKFTDSNNVTYKVAGFLQEGQNYVDISFGEGVVTLDDKILIPIDVTTFEGIYDTGNVDFQTYLENATILTTNNHGIGELSNITKKSQLYNYTFHSVAGVARYMESSTKDAVGVFLYISIWVIIFAFSLVIINTLEFVNKNLREFSIHIFCGATRKDIALRLFLQIFIVWLLASIISLLVSDRIIIVLLVSLVLLCLCLSTCIPSFIKLFHLQISDMIRRKE</sequence>
<feature type="transmembrane region" description="Helical" evidence="7">
    <location>
        <begin position="363"/>
        <end position="388"/>
    </location>
</feature>
<evidence type="ECO:0000313" key="10">
    <source>
        <dbReference type="Proteomes" id="UP000252254"/>
    </source>
</evidence>
<evidence type="ECO:0000256" key="4">
    <source>
        <dbReference type="ARBA" id="ARBA00022989"/>
    </source>
</evidence>
<proteinExistence type="inferred from homology"/>
<feature type="domain" description="ABC3 transporter permease C-terminal" evidence="8">
    <location>
        <begin position="296"/>
        <end position="359"/>
    </location>
</feature>
<feature type="transmembrane region" description="Helical" evidence="7">
    <location>
        <begin position="336"/>
        <end position="357"/>
    </location>
</feature>
<dbReference type="Pfam" id="PF02687">
    <property type="entry name" value="FtsX"/>
    <property type="match status" value="1"/>
</dbReference>
<evidence type="ECO:0000256" key="5">
    <source>
        <dbReference type="ARBA" id="ARBA00023136"/>
    </source>
</evidence>
<dbReference type="GO" id="GO:0022857">
    <property type="term" value="F:transmembrane transporter activity"/>
    <property type="evidence" value="ECO:0007669"/>
    <property type="project" value="TreeGrafter"/>
</dbReference>
<gene>
    <name evidence="9" type="ORF">DES48_1127</name>
</gene>
<evidence type="ECO:0000256" key="7">
    <source>
        <dbReference type="SAM" id="Phobius"/>
    </source>
</evidence>
<keyword evidence="2" id="KW-1003">Cell membrane</keyword>
<evidence type="ECO:0000256" key="2">
    <source>
        <dbReference type="ARBA" id="ARBA00022475"/>
    </source>
</evidence>
<dbReference type="GO" id="GO:0005886">
    <property type="term" value="C:plasma membrane"/>
    <property type="evidence" value="ECO:0007669"/>
    <property type="project" value="UniProtKB-SubCell"/>
</dbReference>
<reference evidence="9 10" key="1">
    <citation type="submission" date="2018-06" db="EMBL/GenBank/DDBJ databases">
        <title>Genomic Encyclopedia of Type Strains, Phase IV (KMG-IV): sequencing the most valuable type-strain genomes for metagenomic binning, comparative biology and taxonomic classification.</title>
        <authorList>
            <person name="Goeker M."/>
        </authorList>
    </citation>
    <scope>NUCLEOTIDE SEQUENCE [LARGE SCALE GENOMIC DNA]</scope>
    <source>
        <strain evidence="9 10">DSM 15140</strain>
    </source>
</reference>
<dbReference type="PANTHER" id="PTHR30572">
    <property type="entry name" value="MEMBRANE COMPONENT OF TRANSPORTER-RELATED"/>
    <property type="match status" value="1"/>
</dbReference>
<keyword evidence="4 7" id="KW-1133">Transmembrane helix</keyword>
<evidence type="ECO:0000259" key="8">
    <source>
        <dbReference type="Pfam" id="PF02687"/>
    </source>
</evidence>
<evidence type="ECO:0000256" key="6">
    <source>
        <dbReference type="ARBA" id="ARBA00038076"/>
    </source>
</evidence>
<comment type="similarity">
    <text evidence="6">Belongs to the ABC-4 integral membrane protein family.</text>
</comment>
<dbReference type="RefSeq" id="WP_113869943.1">
    <property type="nucleotide sequence ID" value="NZ_BAABQN010000013.1"/>
</dbReference>
<dbReference type="Proteomes" id="UP000252254">
    <property type="component" value="Unassembled WGS sequence"/>
</dbReference>
<evidence type="ECO:0000256" key="1">
    <source>
        <dbReference type="ARBA" id="ARBA00004651"/>
    </source>
</evidence>
<dbReference type="OrthoDB" id="5022643at2"/>
<feature type="transmembrane region" description="Helical" evidence="7">
    <location>
        <begin position="20"/>
        <end position="41"/>
    </location>
</feature>
<accession>A0A366DSY9</accession>
<feature type="transmembrane region" description="Helical" evidence="7">
    <location>
        <begin position="292"/>
        <end position="316"/>
    </location>
</feature>
<keyword evidence="3 7" id="KW-0812">Transmembrane</keyword>
<dbReference type="PANTHER" id="PTHR30572:SF4">
    <property type="entry name" value="ABC TRANSPORTER PERMEASE YTRF"/>
    <property type="match status" value="1"/>
</dbReference>
<comment type="caution">
    <text evidence="9">The sequence shown here is derived from an EMBL/GenBank/DDBJ whole genome shotgun (WGS) entry which is preliminary data.</text>
</comment>
<dbReference type="InterPro" id="IPR050250">
    <property type="entry name" value="Macrolide_Exporter_MacB"/>
</dbReference>
<protein>
    <recommendedName>
        <fullName evidence="8">ABC3 transporter permease C-terminal domain-containing protein</fullName>
    </recommendedName>
</protein>
<keyword evidence="5 7" id="KW-0472">Membrane</keyword>